<dbReference type="Proteomes" id="UP000275267">
    <property type="component" value="Unassembled WGS sequence"/>
</dbReference>
<dbReference type="AlphaFoldDB" id="A0A3L6RY79"/>
<organism evidence="2 3">
    <name type="scientific">Panicum miliaceum</name>
    <name type="common">Proso millet</name>
    <name type="synonym">Broomcorn millet</name>
    <dbReference type="NCBI Taxonomy" id="4540"/>
    <lineage>
        <taxon>Eukaryota</taxon>
        <taxon>Viridiplantae</taxon>
        <taxon>Streptophyta</taxon>
        <taxon>Embryophyta</taxon>
        <taxon>Tracheophyta</taxon>
        <taxon>Spermatophyta</taxon>
        <taxon>Magnoliopsida</taxon>
        <taxon>Liliopsida</taxon>
        <taxon>Poales</taxon>
        <taxon>Poaceae</taxon>
        <taxon>PACMAD clade</taxon>
        <taxon>Panicoideae</taxon>
        <taxon>Panicodae</taxon>
        <taxon>Paniceae</taxon>
        <taxon>Panicinae</taxon>
        <taxon>Panicum</taxon>
        <taxon>Panicum sect. Panicum</taxon>
    </lineage>
</organism>
<evidence type="ECO:0000313" key="3">
    <source>
        <dbReference type="Proteomes" id="UP000275267"/>
    </source>
</evidence>
<dbReference type="EMBL" id="PQIB02000006">
    <property type="protein sequence ID" value="RLN11700.1"/>
    <property type="molecule type" value="Genomic_DNA"/>
</dbReference>
<comment type="caution">
    <text evidence="2">The sequence shown here is derived from an EMBL/GenBank/DDBJ whole genome shotgun (WGS) entry which is preliminary data.</text>
</comment>
<evidence type="ECO:0000256" key="1">
    <source>
        <dbReference type="SAM" id="MobiDB-lite"/>
    </source>
</evidence>
<feature type="region of interest" description="Disordered" evidence="1">
    <location>
        <begin position="1"/>
        <end position="24"/>
    </location>
</feature>
<reference evidence="3" key="1">
    <citation type="journal article" date="2019" name="Nat. Commun.">
        <title>The genome of broomcorn millet.</title>
        <authorList>
            <person name="Zou C."/>
            <person name="Miki D."/>
            <person name="Li D."/>
            <person name="Tang Q."/>
            <person name="Xiao L."/>
            <person name="Rajput S."/>
            <person name="Deng P."/>
            <person name="Jia W."/>
            <person name="Huang R."/>
            <person name="Zhang M."/>
            <person name="Sun Y."/>
            <person name="Hu J."/>
            <person name="Fu X."/>
            <person name="Schnable P.S."/>
            <person name="Li F."/>
            <person name="Zhang H."/>
            <person name="Feng B."/>
            <person name="Zhu X."/>
            <person name="Liu R."/>
            <person name="Schnable J.C."/>
            <person name="Zhu J.-K."/>
            <person name="Zhang H."/>
        </authorList>
    </citation>
    <scope>NUCLEOTIDE SEQUENCE [LARGE SCALE GENOMIC DNA]</scope>
</reference>
<proteinExistence type="predicted"/>
<evidence type="ECO:0000313" key="2">
    <source>
        <dbReference type="EMBL" id="RLN11700.1"/>
    </source>
</evidence>
<protein>
    <submittedName>
        <fullName evidence="2">Uncharacterized protein</fullName>
    </submittedName>
</protein>
<name>A0A3L6RY79_PANMI</name>
<keyword evidence="3" id="KW-1185">Reference proteome</keyword>
<accession>A0A3L6RY79</accession>
<sequence>MEAEAPHVVAGNNNDDGGGKKPPRRLRCEILCRILRAWFCCDWSEGKPKRNRAAVSMV</sequence>
<gene>
    <name evidence="2" type="ORF">C2845_PM09G05550</name>
</gene>